<dbReference type="AlphaFoldDB" id="A0A662DK16"/>
<dbReference type="InterPro" id="IPR043166">
    <property type="entry name" value="LarA-like_C"/>
</dbReference>
<dbReference type="Proteomes" id="UP000280417">
    <property type="component" value="Unassembled WGS sequence"/>
</dbReference>
<dbReference type="NCBIfam" id="NF033504">
    <property type="entry name" value="Ni_dep_LarA"/>
    <property type="match status" value="1"/>
</dbReference>
<protein>
    <submittedName>
        <fullName evidence="2">Nickel-dependent lactate racemase</fullName>
    </submittedName>
</protein>
<dbReference type="GO" id="GO:0050043">
    <property type="term" value="F:lactate racemase activity"/>
    <property type="evidence" value="ECO:0007669"/>
    <property type="project" value="InterPro"/>
</dbReference>
<gene>
    <name evidence="2" type="primary">larA</name>
    <name evidence="2" type="ORF">DRJ04_00815</name>
</gene>
<dbReference type="InterPro" id="IPR048068">
    <property type="entry name" value="LarA-like"/>
</dbReference>
<organism evidence="2 3">
    <name type="scientific">Aerophobetes bacterium</name>
    <dbReference type="NCBI Taxonomy" id="2030807"/>
    <lineage>
        <taxon>Bacteria</taxon>
        <taxon>Candidatus Aerophobota</taxon>
    </lineage>
</organism>
<name>A0A662DK16_UNCAE</name>
<dbReference type="Gene3D" id="3.40.50.11440">
    <property type="match status" value="1"/>
</dbReference>
<dbReference type="InterPro" id="IPR047926">
    <property type="entry name" value="Ni_dep_LarA"/>
</dbReference>
<sequence length="469" mass="52484">MNIRDWKSVELGYGKDCLSVKLPPYCDILKMRYVPPLEDPGEHIEDALSHPVGSSTLEDIIASCKKPSSRVVVAIAVSDNTRPVPYNADSREGILFPLLRRLKKAGVRNENVKIIVATGTHLPTSDTWKKETFGEAITTKYRIIDHDSTSSDLFPIGSVEGTQVRINREFMEADIHIVTGLVEPHFMAGVSGGRKAICPGLINLEATHLFHGVEFMDNPCSTNLVLENNPCHEFALKVARKVRVDFSINVTINGDGNLTGVFAGDLEKSHLEAVKRLKESSVILCDHEYDIVLTQGGKVAVNHYQAAKAAYGTCPIIKKGGMVILVAHNSDEEPVGKEDYKKVLEVLKEKGPGRFTEFIKSKDWQFIPDQWQVQKWDQFFKKIAFFDNLIYCTTGIPREELKKLPGRSGYEFVQGEKIEIDKMVQNAIFYAVRRLRQKLKKDPEMAFVKEGPYAVPLIKEGEKNAGVNV</sequence>
<evidence type="ECO:0000313" key="2">
    <source>
        <dbReference type="EMBL" id="RLE15228.1"/>
    </source>
</evidence>
<dbReference type="Gene3D" id="3.90.226.30">
    <property type="match status" value="1"/>
</dbReference>
<dbReference type="PANTHER" id="PTHR33171:SF17">
    <property type="entry name" value="LARA-LIKE N-TERMINAL DOMAIN-CONTAINING PROTEIN"/>
    <property type="match status" value="1"/>
</dbReference>
<accession>A0A662DK16</accession>
<feature type="domain" description="LarA-like N-terminal" evidence="1">
    <location>
        <begin position="13"/>
        <end position="219"/>
    </location>
</feature>
<dbReference type="Pfam" id="PF09861">
    <property type="entry name" value="Lar_N"/>
    <property type="match status" value="1"/>
</dbReference>
<comment type="caution">
    <text evidence="2">The sequence shown here is derived from an EMBL/GenBank/DDBJ whole genome shotgun (WGS) entry which is preliminary data.</text>
</comment>
<evidence type="ECO:0000313" key="3">
    <source>
        <dbReference type="Proteomes" id="UP000280417"/>
    </source>
</evidence>
<proteinExistence type="predicted"/>
<evidence type="ECO:0000259" key="1">
    <source>
        <dbReference type="Pfam" id="PF09861"/>
    </source>
</evidence>
<dbReference type="InterPro" id="IPR018657">
    <property type="entry name" value="LarA-like_N"/>
</dbReference>
<reference evidence="2 3" key="1">
    <citation type="submission" date="2018-06" db="EMBL/GenBank/DDBJ databases">
        <title>Extensive metabolic versatility and redundancy in microbially diverse, dynamic hydrothermal sediments.</title>
        <authorList>
            <person name="Dombrowski N."/>
            <person name="Teske A."/>
            <person name="Baker B.J."/>
        </authorList>
    </citation>
    <scope>NUCLEOTIDE SEQUENCE [LARGE SCALE GENOMIC DNA]</scope>
    <source>
        <strain evidence="2">B3_G15</strain>
    </source>
</reference>
<dbReference type="PANTHER" id="PTHR33171">
    <property type="entry name" value="LAR_N DOMAIN-CONTAINING PROTEIN"/>
    <property type="match status" value="1"/>
</dbReference>
<dbReference type="EMBL" id="QMQA01000012">
    <property type="protein sequence ID" value="RLE15228.1"/>
    <property type="molecule type" value="Genomic_DNA"/>
</dbReference>